<proteinExistence type="predicted"/>
<keyword evidence="1" id="KW-0732">Signal</keyword>
<feature type="chain" id="PRO_5024285968" description="DUF4382 domain-containing protein" evidence="1">
    <location>
        <begin position="20"/>
        <end position="193"/>
    </location>
</feature>
<evidence type="ECO:0000313" key="3">
    <source>
        <dbReference type="Proteomes" id="UP000326687"/>
    </source>
</evidence>
<dbReference type="Proteomes" id="UP000326687">
    <property type="component" value="Unassembled WGS sequence"/>
</dbReference>
<comment type="caution">
    <text evidence="2">The sequence shown here is derived from an EMBL/GenBank/DDBJ whole genome shotgun (WGS) entry which is preliminary data.</text>
</comment>
<evidence type="ECO:0000313" key="2">
    <source>
        <dbReference type="EMBL" id="KAB0303395.1"/>
    </source>
</evidence>
<feature type="signal peptide" evidence="1">
    <location>
        <begin position="1"/>
        <end position="19"/>
    </location>
</feature>
<evidence type="ECO:0000256" key="1">
    <source>
        <dbReference type="SAM" id="SignalP"/>
    </source>
</evidence>
<organism evidence="2 3">
    <name type="scientific">Vibrio fortis</name>
    <dbReference type="NCBI Taxonomy" id="212667"/>
    <lineage>
        <taxon>Bacteria</taxon>
        <taxon>Pseudomonadati</taxon>
        <taxon>Pseudomonadota</taxon>
        <taxon>Gammaproteobacteria</taxon>
        <taxon>Vibrionales</taxon>
        <taxon>Vibrionaceae</taxon>
        <taxon>Vibrio</taxon>
    </lineage>
</organism>
<dbReference type="EMBL" id="VXDD01000001">
    <property type="protein sequence ID" value="KAB0303395.1"/>
    <property type="molecule type" value="Genomic_DNA"/>
</dbReference>
<reference evidence="2 3" key="1">
    <citation type="submission" date="2019-09" db="EMBL/GenBank/DDBJ databases">
        <title>Vibrio Fortis S7-72.</title>
        <authorList>
            <person name="Das S.K."/>
        </authorList>
    </citation>
    <scope>NUCLEOTIDE SEQUENCE [LARGE SCALE GENOMIC DNA]</scope>
    <source>
        <strain evidence="2 3">S7-72</strain>
    </source>
</reference>
<sequence length="193" mass="21431">MKKLLTLIVSVLPAVFLNGCSVLPNKNAPENIVVNEVKQDFGLIVISTGADTGCFSEASWLKVIPSDKTYSDEEALIDVDGALFESDFTTHQGFLNVVSLKAGSYYLANQIANPYVEAKKVPKFSFTVTPSKVTYLGEYYLTVSCSNSFVIGEFRNMFDRDIKLLKIRNLEVSEMEIDIDIPQFSGYAINDNE</sequence>
<gene>
    <name evidence="2" type="ORF">F2Z80_05185</name>
</gene>
<dbReference type="AlphaFoldDB" id="A0A5N3SBA6"/>
<dbReference type="RefSeq" id="WP_150894212.1">
    <property type="nucleotide sequence ID" value="NZ_VXDD01000001.1"/>
</dbReference>
<name>A0A5N3SBA6_9VIBR</name>
<evidence type="ECO:0008006" key="4">
    <source>
        <dbReference type="Google" id="ProtNLM"/>
    </source>
</evidence>
<accession>A0A5N3SBA6</accession>
<protein>
    <recommendedName>
        <fullName evidence="4">DUF4382 domain-containing protein</fullName>
    </recommendedName>
</protein>